<reference evidence="9 10" key="1">
    <citation type="submission" date="2021-07" db="EMBL/GenBank/DDBJ databases">
        <title>Paenibacillus radiodurans sp. nov., isolated from the southeastern edge of Tengger Desert.</title>
        <authorList>
            <person name="Zhang G."/>
        </authorList>
    </citation>
    <scope>NUCLEOTIDE SEQUENCE [LARGE SCALE GENOMIC DNA]</scope>
    <source>
        <strain evidence="9 10">CCM 7311</strain>
    </source>
</reference>
<feature type="transmembrane region" description="Helical" evidence="8">
    <location>
        <begin position="336"/>
        <end position="358"/>
    </location>
</feature>
<feature type="transmembrane region" description="Helical" evidence="8">
    <location>
        <begin position="219"/>
        <end position="242"/>
    </location>
</feature>
<dbReference type="PANTHER" id="PTHR34975">
    <property type="entry name" value="SPORE GERMINATION PROTEIN A2"/>
    <property type="match status" value="1"/>
</dbReference>
<feature type="transmembrane region" description="Helical" evidence="8">
    <location>
        <begin position="308"/>
        <end position="324"/>
    </location>
</feature>
<dbReference type="NCBIfam" id="TIGR00912">
    <property type="entry name" value="2A0309"/>
    <property type="match status" value="1"/>
</dbReference>
<keyword evidence="3" id="KW-0813">Transport</keyword>
<dbReference type="Gene3D" id="1.20.1740.10">
    <property type="entry name" value="Amino acid/polyamine transporter I"/>
    <property type="match status" value="1"/>
</dbReference>
<keyword evidence="6 8" id="KW-1133">Transmembrane helix</keyword>
<name>A0ABS7BZI7_9BACL</name>
<gene>
    <name evidence="9" type="ORF">K0U00_08145</name>
</gene>
<evidence type="ECO:0000256" key="7">
    <source>
        <dbReference type="ARBA" id="ARBA00023136"/>
    </source>
</evidence>
<comment type="caution">
    <text evidence="9">The sequence shown here is derived from an EMBL/GenBank/DDBJ whole genome shotgun (WGS) entry which is preliminary data.</text>
</comment>
<evidence type="ECO:0000313" key="10">
    <source>
        <dbReference type="Proteomes" id="UP001519887"/>
    </source>
</evidence>
<organism evidence="9 10">
    <name type="scientific">Paenibacillus sepulcri</name>
    <dbReference type="NCBI Taxonomy" id="359917"/>
    <lineage>
        <taxon>Bacteria</taxon>
        <taxon>Bacillati</taxon>
        <taxon>Bacillota</taxon>
        <taxon>Bacilli</taxon>
        <taxon>Bacillales</taxon>
        <taxon>Paenibacillaceae</taxon>
        <taxon>Paenibacillus</taxon>
    </lineage>
</organism>
<keyword evidence="5 8" id="KW-0812">Transmembrane</keyword>
<evidence type="ECO:0000256" key="5">
    <source>
        <dbReference type="ARBA" id="ARBA00022692"/>
    </source>
</evidence>
<evidence type="ECO:0000256" key="2">
    <source>
        <dbReference type="ARBA" id="ARBA00007998"/>
    </source>
</evidence>
<feature type="transmembrane region" description="Helical" evidence="8">
    <location>
        <begin position="271"/>
        <end position="296"/>
    </location>
</feature>
<evidence type="ECO:0000256" key="3">
    <source>
        <dbReference type="ARBA" id="ARBA00022448"/>
    </source>
</evidence>
<evidence type="ECO:0000256" key="8">
    <source>
        <dbReference type="SAM" id="Phobius"/>
    </source>
</evidence>
<evidence type="ECO:0000256" key="1">
    <source>
        <dbReference type="ARBA" id="ARBA00004141"/>
    </source>
</evidence>
<proteinExistence type="inferred from homology"/>
<dbReference type="Pfam" id="PF03845">
    <property type="entry name" value="Spore_permease"/>
    <property type="match status" value="1"/>
</dbReference>
<keyword evidence="10" id="KW-1185">Reference proteome</keyword>
<comment type="subcellular location">
    <subcellularLocation>
        <location evidence="1">Membrane</location>
        <topology evidence="1">Multi-pass membrane protein</topology>
    </subcellularLocation>
</comment>
<dbReference type="Proteomes" id="UP001519887">
    <property type="component" value="Unassembled WGS sequence"/>
</dbReference>
<keyword evidence="4" id="KW-0309">Germination</keyword>
<feature type="transmembrane region" description="Helical" evidence="8">
    <location>
        <begin position="120"/>
        <end position="138"/>
    </location>
</feature>
<accession>A0ABS7BZI7</accession>
<sequence>MNEKEWVSPSQIAMLLLAFTLGSSIVFIPGPVIAAAGNGAWLSVIISGAAGIPGLLSILYLHHIYPSKSSFQYLGDVFGKWMGTLFSLLILFVLILMISNITVGVGSFFSSTMMLETPTYVFNFLILMVCALTALAGIEVTARLFVLFLMMMLATIFVILFLDLGKYHPDNLLPQLAEGISPIMHGAIINHGFPYSEMFVFSALLFFIRPAKNESTGKFMFFAYFANMIIFLGVVLCASMIFGKAAGTRNFTLYEMARVIEITGVFERIEMIAGITLIAGSYIKSTIALLALSSGFAHIFKLKDSRTVILPVSLLMFFISMSMFSTEMESNTFWTLIWPAITTCATIPIVLAAVVTLIKNAFKGS</sequence>
<evidence type="ECO:0000256" key="4">
    <source>
        <dbReference type="ARBA" id="ARBA00022544"/>
    </source>
</evidence>
<evidence type="ECO:0000313" key="9">
    <source>
        <dbReference type="EMBL" id="MBW7454007.1"/>
    </source>
</evidence>
<feature type="transmembrane region" description="Helical" evidence="8">
    <location>
        <begin position="12"/>
        <end position="34"/>
    </location>
</feature>
<dbReference type="RefSeq" id="WP_210039328.1">
    <property type="nucleotide sequence ID" value="NZ_JBHLVU010000005.1"/>
</dbReference>
<feature type="transmembrane region" description="Helical" evidence="8">
    <location>
        <begin position="82"/>
        <end position="108"/>
    </location>
</feature>
<keyword evidence="7 8" id="KW-0472">Membrane</keyword>
<comment type="similarity">
    <text evidence="2">Belongs to the amino acid-polyamine-organocation (APC) superfamily. Spore germination protein (SGP) (TC 2.A.3.9) family.</text>
</comment>
<feature type="transmembrane region" description="Helical" evidence="8">
    <location>
        <begin position="182"/>
        <end position="207"/>
    </location>
</feature>
<dbReference type="InterPro" id="IPR004761">
    <property type="entry name" value="Spore_GerAB"/>
</dbReference>
<dbReference type="PANTHER" id="PTHR34975:SF2">
    <property type="entry name" value="SPORE GERMINATION PROTEIN A2"/>
    <property type="match status" value="1"/>
</dbReference>
<protein>
    <submittedName>
        <fullName evidence="9">Spore germination protein</fullName>
    </submittedName>
</protein>
<evidence type="ECO:0000256" key="6">
    <source>
        <dbReference type="ARBA" id="ARBA00022989"/>
    </source>
</evidence>
<feature type="transmembrane region" description="Helical" evidence="8">
    <location>
        <begin position="145"/>
        <end position="162"/>
    </location>
</feature>
<dbReference type="EMBL" id="JAHZIK010000143">
    <property type="protein sequence ID" value="MBW7454007.1"/>
    <property type="molecule type" value="Genomic_DNA"/>
</dbReference>
<feature type="transmembrane region" description="Helical" evidence="8">
    <location>
        <begin position="40"/>
        <end position="61"/>
    </location>
</feature>